<feature type="binding site" evidence="7">
    <location>
        <begin position="126"/>
        <end position="131"/>
    </location>
    <ligand>
        <name>NAD(+)</name>
        <dbReference type="ChEBI" id="CHEBI:57540"/>
    </ligand>
</feature>
<keyword evidence="5 7" id="KW-0238">DNA-binding</keyword>
<name>A0ABW3FQE8_9PSEU</name>
<feature type="region of interest" description="Disordered" evidence="8">
    <location>
        <begin position="1"/>
        <end position="32"/>
    </location>
</feature>
<comment type="function">
    <text evidence="7">Modulates transcription in response to changes in cellular NADH/NAD(+) redox state.</text>
</comment>
<proteinExistence type="inferred from homology"/>
<dbReference type="Gene3D" id="3.40.50.720">
    <property type="entry name" value="NAD(P)-binding Rossmann-like Domain"/>
    <property type="match status" value="1"/>
</dbReference>
<dbReference type="NCBIfam" id="NF003989">
    <property type="entry name" value="PRK05472.1-3"/>
    <property type="match status" value="1"/>
</dbReference>
<dbReference type="InterPro" id="IPR009718">
    <property type="entry name" value="Rex_DNA-bd_C_dom"/>
</dbReference>
<dbReference type="InterPro" id="IPR003781">
    <property type="entry name" value="CoA-bd"/>
</dbReference>
<dbReference type="NCBIfam" id="NF003995">
    <property type="entry name" value="PRK05472.2-4"/>
    <property type="match status" value="1"/>
</dbReference>
<dbReference type="NCBIfam" id="NF003996">
    <property type="entry name" value="PRK05472.2-5"/>
    <property type="match status" value="1"/>
</dbReference>
<dbReference type="InterPro" id="IPR036388">
    <property type="entry name" value="WH-like_DNA-bd_sf"/>
</dbReference>
<dbReference type="RefSeq" id="WP_380756208.1">
    <property type="nucleotide sequence ID" value="NZ_BAABLT010000022.1"/>
</dbReference>
<sequence>MTAHGEDVRDGDGRAESDSPSEPASSPETIEVPAARERARAIPEAAVARLAVYLRVLSGLRDQDVTTVSSDELATAAGVNSAKLRKDLSYIGSYGTRGVGYEVAVLIGQIERTLGLTRKHSVAVVGIGNLGHALANYGGFPSRGFPVAALFDLDPDLVDVPVGGIPVSHIDDIVEVCREREITIGVIATPAQGAQEVCDRLVAGGVTCILNFAPVVLQVPEDVEVRKVDLAVEMQILSFHVARRQQEAGVAGESEVDGADIGPPGTGVRVPDEFDSVNGMVERL</sequence>
<evidence type="ECO:0000256" key="6">
    <source>
        <dbReference type="ARBA" id="ARBA00023163"/>
    </source>
</evidence>
<feature type="region of interest" description="Disordered" evidence="8">
    <location>
        <begin position="250"/>
        <end position="269"/>
    </location>
</feature>
<dbReference type="HAMAP" id="MF_01131">
    <property type="entry name" value="Rex"/>
    <property type="match status" value="1"/>
</dbReference>
<protein>
    <recommendedName>
        <fullName evidence="7">Redox-sensing transcriptional repressor Rex</fullName>
    </recommendedName>
</protein>
<feature type="compositionally biased region" description="Low complexity" evidence="8">
    <location>
        <begin position="18"/>
        <end position="32"/>
    </location>
</feature>
<evidence type="ECO:0000256" key="3">
    <source>
        <dbReference type="ARBA" id="ARBA00023015"/>
    </source>
</evidence>
<dbReference type="PANTHER" id="PTHR35786:SF1">
    <property type="entry name" value="REDOX-SENSING TRANSCRIPTIONAL REPRESSOR REX 1"/>
    <property type="match status" value="1"/>
</dbReference>
<evidence type="ECO:0000256" key="5">
    <source>
        <dbReference type="ARBA" id="ARBA00023125"/>
    </source>
</evidence>
<evidence type="ECO:0000313" key="10">
    <source>
        <dbReference type="EMBL" id="MFD0918417.1"/>
    </source>
</evidence>
<dbReference type="NCBIfam" id="NF003994">
    <property type="entry name" value="PRK05472.2-3"/>
    <property type="match status" value="1"/>
</dbReference>
<keyword evidence="3 7" id="KW-0805">Transcription regulation</keyword>
<evidence type="ECO:0000256" key="1">
    <source>
        <dbReference type="ARBA" id="ARBA00022490"/>
    </source>
</evidence>
<dbReference type="InterPro" id="IPR058236">
    <property type="entry name" value="Rex_actinobacterial-type"/>
</dbReference>
<dbReference type="InterPro" id="IPR022876">
    <property type="entry name" value="Tscrpt_rep_Rex"/>
</dbReference>
<comment type="caution">
    <text evidence="10">The sequence shown here is derived from an EMBL/GenBank/DDBJ whole genome shotgun (WGS) entry which is preliminary data.</text>
</comment>
<gene>
    <name evidence="7" type="primary">rex</name>
    <name evidence="10" type="ORF">ACFQ16_01550</name>
</gene>
<dbReference type="InterPro" id="IPR036291">
    <property type="entry name" value="NAD(P)-bd_dom_sf"/>
</dbReference>
<feature type="domain" description="CoA-binding" evidence="9">
    <location>
        <begin position="116"/>
        <end position="216"/>
    </location>
</feature>
<dbReference type="EMBL" id="JBHTIW010000001">
    <property type="protein sequence ID" value="MFD0918417.1"/>
    <property type="molecule type" value="Genomic_DNA"/>
</dbReference>
<comment type="subcellular location">
    <subcellularLocation>
        <location evidence="7">Cytoplasm</location>
    </subcellularLocation>
</comment>
<dbReference type="Pfam" id="PF06971">
    <property type="entry name" value="Put_DNA-bind_N"/>
    <property type="match status" value="1"/>
</dbReference>
<reference evidence="11" key="1">
    <citation type="journal article" date="2019" name="Int. J. Syst. Evol. Microbiol.">
        <title>The Global Catalogue of Microorganisms (GCM) 10K type strain sequencing project: providing services to taxonomists for standard genome sequencing and annotation.</title>
        <authorList>
            <consortium name="The Broad Institute Genomics Platform"/>
            <consortium name="The Broad Institute Genome Sequencing Center for Infectious Disease"/>
            <person name="Wu L."/>
            <person name="Ma J."/>
        </authorList>
    </citation>
    <scope>NUCLEOTIDE SEQUENCE [LARGE SCALE GENOMIC DNA]</scope>
    <source>
        <strain evidence="11">CCUG 56401</strain>
    </source>
</reference>
<evidence type="ECO:0000256" key="8">
    <source>
        <dbReference type="SAM" id="MobiDB-lite"/>
    </source>
</evidence>
<evidence type="ECO:0000313" key="11">
    <source>
        <dbReference type="Proteomes" id="UP001597018"/>
    </source>
</evidence>
<dbReference type="PANTHER" id="PTHR35786">
    <property type="entry name" value="REDOX-SENSING TRANSCRIPTIONAL REPRESSOR REX"/>
    <property type="match status" value="1"/>
</dbReference>
<dbReference type="Pfam" id="PF02629">
    <property type="entry name" value="CoA_binding"/>
    <property type="match status" value="1"/>
</dbReference>
<feature type="DNA-binding region" description="H-T-H motif" evidence="7">
    <location>
        <begin position="52"/>
        <end position="91"/>
    </location>
</feature>
<evidence type="ECO:0000256" key="4">
    <source>
        <dbReference type="ARBA" id="ARBA00023027"/>
    </source>
</evidence>
<feature type="compositionally biased region" description="Basic and acidic residues" evidence="8">
    <location>
        <begin position="1"/>
        <end position="17"/>
    </location>
</feature>
<keyword evidence="6 7" id="KW-0804">Transcription</keyword>
<accession>A0ABW3FQE8</accession>
<dbReference type="NCBIfam" id="NF003992">
    <property type="entry name" value="PRK05472.2-1"/>
    <property type="match status" value="1"/>
</dbReference>
<keyword evidence="2 7" id="KW-0678">Repressor</keyword>
<evidence type="ECO:0000256" key="7">
    <source>
        <dbReference type="HAMAP-Rule" id="MF_01131"/>
    </source>
</evidence>
<dbReference type="SUPFAM" id="SSF46785">
    <property type="entry name" value="Winged helix' DNA-binding domain"/>
    <property type="match status" value="1"/>
</dbReference>
<dbReference type="InterPro" id="IPR036390">
    <property type="entry name" value="WH_DNA-bd_sf"/>
</dbReference>
<dbReference type="NCBIfam" id="NF003993">
    <property type="entry name" value="PRK05472.2-2"/>
    <property type="match status" value="1"/>
</dbReference>
<organism evidence="10 11">
    <name type="scientific">Saccharopolyspora rosea</name>
    <dbReference type="NCBI Taxonomy" id="524884"/>
    <lineage>
        <taxon>Bacteria</taxon>
        <taxon>Bacillati</taxon>
        <taxon>Actinomycetota</taxon>
        <taxon>Actinomycetes</taxon>
        <taxon>Pseudonocardiales</taxon>
        <taxon>Pseudonocardiaceae</taxon>
        <taxon>Saccharopolyspora</taxon>
    </lineage>
</organism>
<keyword evidence="1 7" id="KW-0963">Cytoplasm</keyword>
<comment type="subunit">
    <text evidence="7">Homodimer.</text>
</comment>
<dbReference type="SUPFAM" id="SSF51735">
    <property type="entry name" value="NAD(P)-binding Rossmann-fold domains"/>
    <property type="match status" value="1"/>
</dbReference>
<dbReference type="SMART" id="SM00881">
    <property type="entry name" value="CoA_binding"/>
    <property type="match status" value="1"/>
</dbReference>
<evidence type="ECO:0000256" key="2">
    <source>
        <dbReference type="ARBA" id="ARBA00022491"/>
    </source>
</evidence>
<keyword evidence="11" id="KW-1185">Reference proteome</keyword>
<dbReference type="Proteomes" id="UP001597018">
    <property type="component" value="Unassembled WGS sequence"/>
</dbReference>
<comment type="similarity">
    <text evidence="7">Belongs to the transcriptional regulatory Rex family.</text>
</comment>
<evidence type="ECO:0000259" key="9">
    <source>
        <dbReference type="SMART" id="SM00881"/>
    </source>
</evidence>
<dbReference type="Gene3D" id="1.10.10.10">
    <property type="entry name" value="Winged helix-like DNA-binding domain superfamily/Winged helix DNA-binding domain"/>
    <property type="match status" value="1"/>
</dbReference>
<keyword evidence="4 7" id="KW-0520">NAD</keyword>